<dbReference type="AlphaFoldDB" id="A0A093VM56"/>
<protein>
    <submittedName>
        <fullName evidence="2">(S)-2-haloacid dehalogenase</fullName>
    </submittedName>
</protein>
<evidence type="ECO:0000256" key="1">
    <source>
        <dbReference type="ARBA" id="ARBA00022801"/>
    </source>
</evidence>
<dbReference type="GO" id="GO:0016787">
    <property type="term" value="F:hydrolase activity"/>
    <property type="evidence" value="ECO:0007669"/>
    <property type="project" value="UniProtKB-KW"/>
</dbReference>
<dbReference type="InterPro" id="IPR023214">
    <property type="entry name" value="HAD_sf"/>
</dbReference>
<evidence type="ECO:0000313" key="2">
    <source>
        <dbReference type="EMBL" id="KFX47746.1"/>
    </source>
</evidence>
<dbReference type="Gene3D" id="1.10.150.750">
    <property type="match status" value="1"/>
</dbReference>
<organism evidence="2">
    <name type="scientific">Talaromyces marneffei PM1</name>
    <dbReference type="NCBI Taxonomy" id="1077442"/>
    <lineage>
        <taxon>Eukaryota</taxon>
        <taxon>Fungi</taxon>
        <taxon>Dikarya</taxon>
        <taxon>Ascomycota</taxon>
        <taxon>Pezizomycotina</taxon>
        <taxon>Eurotiomycetes</taxon>
        <taxon>Eurotiomycetidae</taxon>
        <taxon>Eurotiales</taxon>
        <taxon>Trichocomaceae</taxon>
        <taxon>Talaromyces</taxon>
        <taxon>Talaromyces sect. Talaromyces</taxon>
    </lineage>
</organism>
<dbReference type="EMBL" id="JPOX01000014">
    <property type="protein sequence ID" value="KFX47746.1"/>
    <property type="molecule type" value="Genomic_DNA"/>
</dbReference>
<dbReference type="HOGENOM" id="CLU_045011_3_2_1"/>
<dbReference type="eggNOG" id="ENOG502SJ1V">
    <property type="taxonomic scope" value="Eukaryota"/>
</dbReference>
<dbReference type="SFLD" id="SFLDS00003">
    <property type="entry name" value="Haloacid_Dehalogenase"/>
    <property type="match status" value="1"/>
</dbReference>
<reference evidence="2" key="1">
    <citation type="journal article" date="2014" name="PLoS Genet.">
        <title>Signature Gene Expression Reveals Novel Clues to the Molecular Mechanisms of Dimorphic Transition in Penicillium marneffei.</title>
        <authorList>
            <person name="Yang E."/>
            <person name="Wang G."/>
            <person name="Cai J."/>
            <person name="Woo P.C."/>
            <person name="Lau S.K."/>
            <person name="Yuen K.-Y."/>
            <person name="Chow W.-N."/>
            <person name="Lin X."/>
        </authorList>
    </citation>
    <scope>NUCLEOTIDE SEQUENCE [LARGE SCALE GENOMIC DNA]</scope>
    <source>
        <strain evidence="2">PM1</strain>
    </source>
</reference>
<dbReference type="SUPFAM" id="SSF56784">
    <property type="entry name" value="HAD-like"/>
    <property type="match status" value="1"/>
</dbReference>
<name>A0A093VM56_TALMA</name>
<dbReference type="InterPro" id="IPR036412">
    <property type="entry name" value="HAD-like_sf"/>
</dbReference>
<keyword evidence="1" id="KW-0378">Hydrolase</keyword>
<dbReference type="PANTHER" id="PTHR43316">
    <property type="entry name" value="HYDROLASE, HALOACID DELAHOGENASE-RELATED"/>
    <property type="match status" value="1"/>
</dbReference>
<dbReference type="Pfam" id="PF00702">
    <property type="entry name" value="Hydrolase"/>
    <property type="match status" value="1"/>
</dbReference>
<dbReference type="SFLD" id="SFLDG01129">
    <property type="entry name" value="C1.5:_HAD__Beta-PGM__Phosphata"/>
    <property type="match status" value="1"/>
</dbReference>
<proteinExistence type="predicted"/>
<accession>A0A093VM56</accession>
<dbReference type="PANTHER" id="PTHR43316:SF9">
    <property type="entry name" value="ACID DEHALOGENASE, PUTATIVE (AFU_ORTHOLOGUE AFUA_6G14460)-RELATED"/>
    <property type="match status" value="1"/>
</dbReference>
<gene>
    <name evidence="2" type="ORF">GQ26_0141490</name>
</gene>
<comment type="caution">
    <text evidence="2">The sequence shown here is derived from an EMBL/GenBank/DDBJ whole genome shotgun (WGS) entry which is preliminary data.</text>
</comment>
<dbReference type="InterPro" id="IPR051540">
    <property type="entry name" value="S-2-haloacid_dehalogenase"/>
</dbReference>
<dbReference type="Gene3D" id="3.40.50.1000">
    <property type="entry name" value="HAD superfamily/HAD-like"/>
    <property type="match status" value="1"/>
</dbReference>
<sequence>MTGVQRPFSTYRLLSFDIYGTLIDWEKGILQALSPIRDRLPDSSPLKSTENDLALGNVFTKHEARLQTENPGATYDKILRDAYIAVAKELLGNGLGDDQLQAEGVAFADSIAAWPAFPDTVDAMRKLKRLGFKLVPVSNVDHGSFGKTLAGPLGDLKEPLTSGSEPLDPFFDAVYTAQDIGSYKPDLRNFEYLISHVKADFGVEKHEILHVAQSLRHDHVPSKQIGLDSVWIARGEGGVSGMGGDVKELMGQVAFAWKFKSLGDFADAVEAELQK</sequence>